<dbReference type="RefSeq" id="XP_004363566.1">
    <property type="nucleotide sequence ID" value="XM_004363509.1"/>
</dbReference>
<name>A0A0D2WNX5_CAPO3</name>
<dbReference type="AlphaFoldDB" id="A0A0D2WNX5"/>
<evidence type="ECO:0000313" key="1">
    <source>
        <dbReference type="EMBL" id="KJE92970.1"/>
    </source>
</evidence>
<dbReference type="InParanoid" id="A0A0D2WNX5"/>
<dbReference type="PhylomeDB" id="A0A0D2WNX5"/>
<gene>
    <name evidence="1" type="ORF">CAOG_003838</name>
</gene>
<keyword evidence="2" id="KW-1185">Reference proteome</keyword>
<reference evidence="2" key="1">
    <citation type="submission" date="2011-02" db="EMBL/GenBank/DDBJ databases">
        <title>The Genome Sequence of Capsaspora owczarzaki ATCC 30864.</title>
        <authorList>
            <person name="Russ C."/>
            <person name="Cuomo C."/>
            <person name="Burger G."/>
            <person name="Gray M.W."/>
            <person name="Holland P.W.H."/>
            <person name="King N."/>
            <person name="Lang F.B.F."/>
            <person name="Roger A.J."/>
            <person name="Ruiz-Trillo I."/>
            <person name="Young S.K."/>
            <person name="Zeng Q."/>
            <person name="Gargeya S."/>
            <person name="Alvarado L."/>
            <person name="Berlin A."/>
            <person name="Chapman S.B."/>
            <person name="Chen Z."/>
            <person name="Freedman E."/>
            <person name="Gellesch M."/>
            <person name="Goldberg J."/>
            <person name="Griggs A."/>
            <person name="Gujja S."/>
            <person name="Heilman E."/>
            <person name="Heiman D."/>
            <person name="Howarth C."/>
            <person name="Mehta T."/>
            <person name="Neiman D."/>
            <person name="Pearson M."/>
            <person name="Roberts A."/>
            <person name="Saif S."/>
            <person name="Shea T."/>
            <person name="Shenoy N."/>
            <person name="Sisk P."/>
            <person name="Stolte C."/>
            <person name="Sykes S."/>
            <person name="White J."/>
            <person name="Yandava C."/>
            <person name="Haas B."/>
            <person name="Nusbaum C."/>
            <person name="Birren B."/>
        </authorList>
    </citation>
    <scope>NUCLEOTIDE SEQUENCE</scope>
    <source>
        <strain evidence="2">ATCC 30864</strain>
    </source>
</reference>
<evidence type="ECO:0000313" key="2">
    <source>
        <dbReference type="Proteomes" id="UP000008743"/>
    </source>
</evidence>
<dbReference type="Proteomes" id="UP000008743">
    <property type="component" value="Unassembled WGS sequence"/>
</dbReference>
<dbReference type="EMBL" id="KE346364">
    <property type="protein sequence ID" value="KJE92970.1"/>
    <property type="molecule type" value="Genomic_DNA"/>
</dbReference>
<organism evidence="1 2">
    <name type="scientific">Capsaspora owczarzaki (strain ATCC 30864)</name>
    <dbReference type="NCBI Taxonomy" id="595528"/>
    <lineage>
        <taxon>Eukaryota</taxon>
        <taxon>Filasterea</taxon>
        <taxon>Capsaspora</taxon>
    </lineage>
</organism>
<proteinExistence type="predicted"/>
<accession>A0A0D2WNX5</accession>
<sequence>MASNPQPFDVDAIVQLVLEQSYLSQCDPSTLMQQLSARAAAASATRATHHTISPLACQFVEKWVALRDQDPSTQTKEFGTMLQTPLPLGIVKRNQTGSMIIDPFLLKTVGDTHTRLAKQLGCGTSNPQRSKIVVMIQASGSGKTRAMFDLRDDGVVVLIRLSYKQDQLTPQTESLTRYLRDIHREASSLAYEHRSHDSEAAVPKDVKLHLRKLAQLGLDAIRLFVFAHVEWLLAVVDALHEHHASLSLDLELRVLLLQALENSFGSDGVSTILEENLARLKGDWPPDQIKTHCKNVMNRFRAACSEETPVIFAFDEVGMLRGAEGLFYHWDDFESGLELEHIEELVTRRHRTKRSFICDALYGLRLVFNSLDQRYDVLVVAADTNSAVRQLRSAGGSSPLNAGVSFFEPNHAVSAAEMFDVLRHYFRLDPSHINDLEPYLNRFNGRPHFFFYTFFEDFVLLLRKRKPATQIDLLKCIADAAVTGCSTAIANFQRDVLEPRTSTEHPEHPCLIRLLFEYFIRGNVVRLSPEIRNRLRDSSLLFMVGVIKTPSPPSMEDDGSVEDDGSLLGFDIFSAVASSTPVAPGDTIEVPPLAPLIDGSSPSMSHSHAQSQTSVASSYQLHREYIVCIALEQLVSSMLGNARDPIMAHAIESAELRASRSNAGDECEDVLAWAMIRSVLRSPNGTVSLKDCLKLALVSDFVWPACLDDVLVTGRCARLAHSGKAAYRLVDKYPNAIILGGVSRIDLHVPLVRNGTRGQLSIQVKTGSGKLDDALCSVSPGCQFAPRATRLIRAASTDSTINPTNTLTDADKKAILETAESRNEYRAWLAKTSLESLWVRAIFSTSPFPSDFVNGVNDHNQQHTLEPILLIGPFAEMSDTLAFKSNRSKPLTWNAADAWALRLQSTGRTFV</sequence>
<protein>
    <submittedName>
        <fullName evidence="1">Uncharacterized protein</fullName>
    </submittedName>
</protein>